<comment type="caution">
    <text evidence="1">The sequence shown here is derived from an EMBL/GenBank/DDBJ whole genome shotgun (WGS) entry which is preliminary data.</text>
</comment>
<accession>A0ABV7P0R6</accession>
<evidence type="ECO:0008006" key="3">
    <source>
        <dbReference type="Google" id="ProtNLM"/>
    </source>
</evidence>
<dbReference type="RefSeq" id="WP_378241449.1">
    <property type="nucleotide sequence ID" value="NZ_JBHRWK010000038.1"/>
</dbReference>
<sequence length="44" mass="4823">MGKDWITDTTWDEMVLDSLNPASIATGGIRPVVLRDLGHRNVGD</sequence>
<gene>
    <name evidence="1" type="ORF">ACFOSH_24865</name>
</gene>
<organism evidence="1 2">
    <name type="scientific">Amycolatopsis speibonae</name>
    <dbReference type="NCBI Taxonomy" id="1450224"/>
    <lineage>
        <taxon>Bacteria</taxon>
        <taxon>Bacillati</taxon>
        <taxon>Actinomycetota</taxon>
        <taxon>Actinomycetes</taxon>
        <taxon>Pseudonocardiales</taxon>
        <taxon>Pseudonocardiaceae</taxon>
        <taxon>Amycolatopsis</taxon>
    </lineage>
</organism>
<reference evidence="2" key="1">
    <citation type="journal article" date="2019" name="Int. J. Syst. Evol. Microbiol.">
        <title>The Global Catalogue of Microorganisms (GCM) 10K type strain sequencing project: providing services to taxonomists for standard genome sequencing and annotation.</title>
        <authorList>
            <consortium name="The Broad Institute Genomics Platform"/>
            <consortium name="The Broad Institute Genome Sequencing Center for Infectious Disease"/>
            <person name="Wu L."/>
            <person name="Ma J."/>
        </authorList>
    </citation>
    <scope>NUCLEOTIDE SEQUENCE [LARGE SCALE GENOMIC DNA]</scope>
    <source>
        <strain evidence="2">CGMCC 4.7676</strain>
    </source>
</reference>
<evidence type="ECO:0000313" key="2">
    <source>
        <dbReference type="Proteomes" id="UP001595645"/>
    </source>
</evidence>
<proteinExistence type="predicted"/>
<evidence type="ECO:0000313" key="1">
    <source>
        <dbReference type="EMBL" id="MFC3452681.1"/>
    </source>
</evidence>
<dbReference type="EMBL" id="JBHRWK010000038">
    <property type="protein sequence ID" value="MFC3452681.1"/>
    <property type="molecule type" value="Genomic_DNA"/>
</dbReference>
<keyword evidence="2" id="KW-1185">Reference proteome</keyword>
<name>A0ABV7P0R6_9PSEU</name>
<dbReference type="Proteomes" id="UP001595645">
    <property type="component" value="Unassembled WGS sequence"/>
</dbReference>
<protein>
    <recommendedName>
        <fullName evidence="3">Integrase</fullName>
    </recommendedName>
</protein>